<sequence length="304" mass="33592">MSDAAPEGGVDEGRGAPDVRHPAIWLMRALAPLPLGVVRALGAGLGRVLYRVAGKRRGIALTNLRLCFPEWSEAEREAVARRNFIHFAQAFLDRAWLWHAPAEVVRQRLRLTGDVDALRQPGGVVIFAPHFYGMDAGGSAIMQQIPRVSSTVYADQGGVLDEWMRQGRQRFGNVTPIARKAGMKPVVRALREGQLLYLLPDMDLGPEESVFVPFFGVPTATVPSVPRLAQLGRAHVVPVVTRLTPTGYDAEVQPTWTDYPGDDPVADTALMNARLEGYIRTMPDQYYWVHKRFKTRPAGVGSVY</sequence>
<evidence type="ECO:0000256" key="5">
    <source>
        <dbReference type="ARBA" id="ARBA00023136"/>
    </source>
</evidence>
<evidence type="ECO:0000256" key="1">
    <source>
        <dbReference type="ARBA" id="ARBA00004533"/>
    </source>
</evidence>
<dbReference type="GO" id="GO:0016746">
    <property type="term" value="F:acyltransferase activity"/>
    <property type="evidence" value="ECO:0007669"/>
    <property type="project" value="UniProtKB-KW"/>
</dbReference>
<dbReference type="Pfam" id="PF03279">
    <property type="entry name" value="Lip_A_acyltrans"/>
    <property type="match status" value="1"/>
</dbReference>
<proteinExistence type="predicted"/>
<evidence type="ECO:0000256" key="3">
    <source>
        <dbReference type="ARBA" id="ARBA00022519"/>
    </source>
</evidence>
<name>A0ABW4L0B1_9BURK</name>
<dbReference type="RefSeq" id="WP_147912361.1">
    <property type="nucleotide sequence ID" value="NZ_JBHUEJ010000036.1"/>
</dbReference>
<gene>
    <name evidence="7" type="ORF">ACFSF0_15645</name>
</gene>
<organism evidence="7 8">
    <name type="scientific">Ottowia flava</name>
    <dbReference type="NCBI Taxonomy" id="2675430"/>
    <lineage>
        <taxon>Bacteria</taxon>
        <taxon>Pseudomonadati</taxon>
        <taxon>Pseudomonadota</taxon>
        <taxon>Betaproteobacteria</taxon>
        <taxon>Burkholderiales</taxon>
        <taxon>Comamonadaceae</taxon>
        <taxon>Ottowia</taxon>
    </lineage>
</organism>
<accession>A0ABW4L0B1</accession>
<keyword evidence="8" id="KW-1185">Reference proteome</keyword>
<comment type="caution">
    <text evidence="7">The sequence shown here is derived from an EMBL/GenBank/DDBJ whole genome shotgun (WGS) entry which is preliminary data.</text>
</comment>
<dbReference type="PIRSF" id="PIRSF026649">
    <property type="entry name" value="MsbB"/>
    <property type="match status" value="1"/>
</dbReference>
<evidence type="ECO:0000313" key="7">
    <source>
        <dbReference type="EMBL" id="MFD1712045.1"/>
    </source>
</evidence>
<keyword evidence="4" id="KW-0808">Transferase</keyword>
<keyword evidence="5" id="KW-0472">Membrane</keyword>
<evidence type="ECO:0000313" key="8">
    <source>
        <dbReference type="Proteomes" id="UP001597304"/>
    </source>
</evidence>
<keyword evidence="6 7" id="KW-0012">Acyltransferase</keyword>
<dbReference type="PANTHER" id="PTHR30606">
    <property type="entry name" value="LIPID A BIOSYNTHESIS LAUROYL ACYLTRANSFERASE"/>
    <property type="match status" value="1"/>
</dbReference>
<evidence type="ECO:0000256" key="4">
    <source>
        <dbReference type="ARBA" id="ARBA00022679"/>
    </source>
</evidence>
<dbReference type="Proteomes" id="UP001597304">
    <property type="component" value="Unassembled WGS sequence"/>
</dbReference>
<dbReference type="CDD" id="cd07984">
    <property type="entry name" value="LPLAT_LABLAT-like"/>
    <property type="match status" value="1"/>
</dbReference>
<evidence type="ECO:0000256" key="2">
    <source>
        <dbReference type="ARBA" id="ARBA00022475"/>
    </source>
</evidence>
<dbReference type="EMBL" id="JBHUEJ010000036">
    <property type="protein sequence ID" value="MFD1712045.1"/>
    <property type="molecule type" value="Genomic_DNA"/>
</dbReference>
<evidence type="ECO:0000256" key="6">
    <source>
        <dbReference type="ARBA" id="ARBA00023315"/>
    </source>
</evidence>
<keyword evidence="2" id="KW-1003">Cell membrane</keyword>
<comment type="subcellular location">
    <subcellularLocation>
        <location evidence="1">Cell inner membrane</location>
    </subcellularLocation>
</comment>
<keyword evidence="3" id="KW-0997">Cell inner membrane</keyword>
<dbReference type="InterPro" id="IPR004960">
    <property type="entry name" value="LipA_acyltrans"/>
</dbReference>
<reference evidence="8" key="1">
    <citation type="journal article" date="2019" name="Int. J. Syst. Evol. Microbiol.">
        <title>The Global Catalogue of Microorganisms (GCM) 10K type strain sequencing project: providing services to taxonomists for standard genome sequencing and annotation.</title>
        <authorList>
            <consortium name="The Broad Institute Genomics Platform"/>
            <consortium name="The Broad Institute Genome Sequencing Center for Infectious Disease"/>
            <person name="Wu L."/>
            <person name="Ma J."/>
        </authorList>
    </citation>
    <scope>NUCLEOTIDE SEQUENCE [LARGE SCALE GENOMIC DNA]</scope>
    <source>
        <strain evidence="8">LMG 29247</strain>
    </source>
</reference>
<protein>
    <submittedName>
        <fullName evidence="7">Lysophospholipid acyltransferase family protein</fullName>
    </submittedName>
</protein>
<dbReference type="PANTHER" id="PTHR30606:SF9">
    <property type="entry name" value="LIPID A BIOSYNTHESIS LAUROYLTRANSFERASE"/>
    <property type="match status" value="1"/>
</dbReference>